<organism evidence="2 3">
    <name type="scientific">Macrolepiota fuliginosa MF-IS2</name>
    <dbReference type="NCBI Taxonomy" id="1400762"/>
    <lineage>
        <taxon>Eukaryota</taxon>
        <taxon>Fungi</taxon>
        <taxon>Dikarya</taxon>
        <taxon>Basidiomycota</taxon>
        <taxon>Agaricomycotina</taxon>
        <taxon>Agaricomycetes</taxon>
        <taxon>Agaricomycetidae</taxon>
        <taxon>Agaricales</taxon>
        <taxon>Agaricineae</taxon>
        <taxon>Agaricaceae</taxon>
        <taxon>Macrolepiota</taxon>
    </lineage>
</organism>
<dbReference type="InterPro" id="IPR029058">
    <property type="entry name" value="AB_hydrolase_fold"/>
</dbReference>
<dbReference type="EMBL" id="MU151064">
    <property type="protein sequence ID" value="KAF9453173.1"/>
    <property type="molecule type" value="Genomic_DNA"/>
</dbReference>
<name>A0A9P6C9J4_9AGAR</name>
<sequence length="687" mass="76883">MNSIYVPTQVVVLLRRLANVVGAFGISNQYLIHRQAKADERRSKGPEDVIGGASHPKEMAWHTLAGFKSVEWPSWPSRHDWRRARSIIVDKWATVSRDTRFGMGEGLLQADTLTLPWMGRTITWPSVFSFQVEPNPNDPQDDPPPPANRRRPNKKQDQDPFKLLPAHEQKLAQLPPDIIHQLLTSPALYSPLQRPRFPIVLCHGLYGFDTRGPASFPSIRVHYWSNILKILRDKVGAEVIVTSVPGTGSIASRAARLDEQLQIKARGRGINLLAHSMGGLDSRYLISHLRPREYAPLSLTTVSTPHRGSPFMDWCAENIGIGKLRQQERELAYALKNRLSLESLTTPPQDGGKPKFEASPFSLSFSSLPSSFTTLLLSIVDSPAYSNLTSKYLNDIFNPATPNDPNVKYFSVASRLPSVGIWHPLWLPKMVLDDTERNQRLNLKEVWEQHREGGKIGIDGEDDEGVPLWAQEREWGNDGLVTVQSAKWGDFLGVMEGCDHWEVRGARGLDIDLPSLNALSFSLPSPNSDSWSILDWSRFVYAWRREERIARDAKLEPGATNPTALASSMSSPGLQTSPLQEQPNVNNDMVVKASTDKLSTVFDWLIDQIPSPTKSVPASASLSPLKAPTEVAEAANEMAYELSKKANARAQEQEETKARGKKNELENKEDLERFYVALSRKMYDEGL</sequence>
<evidence type="ECO:0000313" key="3">
    <source>
        <dbReference type="Proteomes" id="UP000807342"/>
    </source>
</evidence>
<accession>A0A9P6C9J4</accession>
<keyword evidence="3" id="KW-1185">Reference proteome</keyword>
<evidence type="ECO:0000256" key="1">
    <source>
        <dbReference type="SAM" id="MobiDB-lite"/>
    </source>
</evidence>
<dbReference type="Proteomes" id="UP000807342">
    <property type="component" value="Unassembled WGS sequence"/>
</dbReference>
<protein>
    <submittedName>
        <fullName evidence="2">Alpha/beta-hydrolase</fullName>
    </submittedName>
</protein>
<dbReference type="SUPFAM" id="SSF53474">
    <property type="entry name" value="alpha/beta-Hydrolases"/>
    <property type="match status" value="1"/>
</dbReference>
<feature type="compositionally biased region" description="Basic and acidic residues" evidence="1">
    <location>
        <begin position="651"/>
        <end position="666"/>
    </location>
</feature>
<dbReference type="AlphaFoldDB" id="A0A9P6C9J4"/>
<proteinExistence type="predicted"/>
<feature type="compositionally biased region" description="Polar residues" evidence="1">
    <location>
        <begin position="560"/>
        <end position="582"/>
    </location>
</feature>
<evidence type="ECO:0000313" key="2">
    <source>
        <dbReference type="EMBL" id="KAF9453173.1"/>
    </source>
</evidence>
<dbReference type="Gene3D" id="3.40.50.1820">
    <property type="entry name" value="alpha/beta hydrolase"/>
    <property type="match status" value="1"/>
</dbReference>
<reference evidence="2" key="1">
    <citation type="submission" date="2020-11" db="EMBL/GenBank/DDBJ databases">
        <authorList>
            <consortium name="DOE Joint Genome Institute"/>
            <person name="Ahrendt S."/>
            <person name="Riley R."/>
            <person name="Andreopoulos W."/>
            <person name="Labutti K."/>
            <person name="Pangilinan J."/>
            <person name="Ruiz-Duenas F.J."/>
            <person name="Barrasa J.M."/>
            <person name="Sanchez-Garcia M."/>
            <person name="Camarero S."/>
            <person name="Miyauchi S."/>
            <person name="Serrano A."/>
            <person name="Linde D."/>
            <person name="Babiker R."/>
            <person name="Drula E."/>
            <person name="Ayuso-Fernandez I."/>
            <person name="Pacheco R."/>
            <person name="Padilla G."/>
            <person name="Ferreira P."/>
            <person name="Barriuso J."/>
            <person name="Kellner H."/>
            <person name="Castanera R."/>
            <person name="Alfaro M."/>
            <person name="Ramirez L."/>
            <person name="Pisabarro A.G."/>
            <person name="Kuo A."/>
            <person name="Tritt A."/>
            <person name="Lipzen A."/>
            <person name="He G."/>
            <person name="Yan M."/>
            <person name="Ng V."/>
            <person name="Cullen D."/>
            <person name="Martin F."/>
            <person name="Rosso M.-N."/>
            <person name="Henrissat B."/>
            <person name="Hibbett D."/>
            <person name="Martinez A.T."/>
            <person name="Grigoriev I.V."/>
        </authorList>
    </citation>
    <scope>NUCLEOTIDE SEQUENCE</scope>
    <source>
        <strain evidence="2">MF-IS2</strain>
    </source>
</reference>
<feature type="region of interest" description="Disordered" evidence="1">
    <location>
        <begin position="554"/>
        <end position="582"/>
    </location>
</feature>
<feature type="region of interest" description="Disordered" evidence="1">
    <location>
        <begin position="129"/>
        <end position="159"/>
    </location>
</feature>
<gene>
    <name evidence="2" type="ORF">P691DRAFT_802062</name>
</gene>
<comment type="caution">
    <text evidence="2">The sequence shown here is derived from an EMBL/GenBank/DDBJ whole genome shotgun (WGS) entry which is preliminary data.</text>
</comment>
<dbReference type="PANTHER" id="PTHR11440">
    <property type="entry name" value="LECITHIN-CHOLESTEROL ACYLTRANSFERASE-RELATED"/>
    <property type="match status" value="1"/>
</dbReference>
<feature type="region of interest" description="Disordered" evidence="1">
    <location>
        <begin position="643"/>
        <end position="666"/>
    </location>
</feature>
<dbReference type="OrthoDB" id="5592486at2759"/>